<name>A0A0R2TUX6_9GAMM</name>
<dbReference type="EMBL" id="LICA01000638">
    <property type="protein sequence ID" value="KRO90993.1"/>
    <property type="molecule type" value="Genomic_DNA"/>
</dbReference>
<dbReference type="Gene3D" id="3.40.50.150">
    <property type="entry name" value="Vaccinia Virus protein VP39"/>
    <property type="match status" value="1"/>
</dbReference>
<evidence type="ECO:0000313" key="2">
    <source>
        <dbReference type="Proteomes" id="UP000051213"/>
    </source>
</evidence>
<dbReference type="Pfam" id="PF13489">
    <property type="entry name" value="Methyltransf_23"/>
    <property type="match status" value="1"/>
</dbReference>
<reference evidence="1 2" key="1">
    <citation type="submission" date="2015-10" db="EMBL/GenBank/DDBJ databases">
        <title>Metagenome-Assembled Genomes uncover a global brackish microbiome.</title>
        <authorList>
            <person name="Hugerth L.W."/>
            <person name="Larsson J."/>
            <person name="Alneberg J."/>
            <person name="Lindh M.V."/>
            <person name="Legrand C."/>
            <person name="Pinhassi J."/>
            <person name="Andersson A.F."/>
        </authorList>
    </citation>
    <scope>NUCLEOTIDE SEQUENCE [LARGE SCALE GENOMIC DNA]</scope>
    <source>
        <strain evidence="1">BACL26 MAG-121220-bin70</strain>
    </source>
</reference>
<protein>
    <submittedName>
        <fullName evidence="1">Methyltransferase</fullName>
    </submittedName>
</protein>
<sequence length="191" mass="21763">MRSYLCCSQCQLVFVPRVFHLSSTAERAVYDQHQNNPNDQGYRKFLSRLADPLLEKLAPNSLGLDFGSGPGPTLSLMLKEQGHKVAIYDPYYAPDKLALEGHYDFITSTEVVEHLASPGLELDRLWRLLKHGGYLGLMTKQVTDRDSFDSWHYKNDPTHISFFSQQSFKYLGIKWGSAPMFVGADVILFRK</sequence>
<organism evidence="1 2">
    <name type="scientific">SAR92 bacterium BACL26 MAG-121220-bin70</name>
    <dbReference type="NCBI Taxonomy" id="1655626"/>
    <lineage>
        <taxon>Bacteria</taxon>
        <taxon>Pseudomonadati</taxon>
        <taxon>Pseudomonadota</taxon>
        <taxon>Gammaproteobacteria</taxon>
        <taxon>Cellvibrionales</taxon>
        <taxon>Porticoccaceae</taxon>
        <taxon>SAR92 clade</taxon>
    </lineage>
</organism>
<proteinExistence type="predicted"/>
<comment type="caution">
    <text evidence="1">The sequence shown here is derived from an EMBL/GenBank/DDBJ whole genome shotgun (WGS) entry which is preliminary data.</text>
</comment>
<evidence type="ECO:0000313" key="1">
    <source>
        <dbReference type="EMBL" id="KRO90993.1"/>
    </source>
</evidence>
<dbReference type="SUPFAM" id="SSF53335">
    <property type="entry name" value="S-adenosyl-L-methionine-dependent methyltransferases"/>
    <property type="match status" value="1"/>
</dbReference>
<dbReference type="Proteomes" id="UP000051213">
    <property type="component" value="Unassembled WGS sequence"/>
</dbReference>
<accession>A0A0R2TUX6</accession>
<keyword evidence="1" id="KW-0808">Transferase</keyword>
<dbReference type="AlphaFoldDB" id="A0A0R2TUX6"/>
<dbReference type="InterPro" id="IPR029063">
    <property type="entry name" value="SAM-dependent_MTases_sf"/>
</dbReference>
<dbReference type="GO" id="GO:0008168">
    <property type="term" value="F:methyltransferase activity"/>
    <property type="evidence" value="ECO:0007669"/>
    <property type="project" value="UniProtKB-KW"/>
</dbReference>
<gene>
    <name evidence="1" type="ORF">ABS24_05965</name>
</gene>
<keyword evidence="1" id="KW-0489">Methyltransferase</keyword>
<dbReference type="GO" id="GO:0032259">
    <property type="term" value="P:methylation"/>
    <property type="evidence" value="ECO:0007669"/>
    <property type="project" value="UniProtKB-KW"/>
</dbReference>